<dbReference type="InterPro" id="IPR044527">
    <property type="entry name" value="NrtA/CpmA_ABC-bd_dom"/>
</dbReference>
<evidence type="ECO:0000313" key="7">
    <source>
        <dbReference type="Proteomes" id="UP000501130"/>
    </source>
</evidence>
<sequence>MQQEIRIGVIALTDSAPFVVAQKTGFFEAENLTVELVKQASWATLRDKLAYGEIDAAHMLSPMAIALQLGLGGSPKKDVLAPLVLNRSGNAITVSKALAALISGLVEGETLGSALRAAKSRGERVMVFGTVFPFSMHTLQLRRWLRLNDVDPDQDVRFEVVPPIRMVGSLQAGLIDAFCVGEPYNSLAVNEGLGTIVATSNGLWPKAPEKVLGCTRAWAQENPEAMTGLTNALRRACLWLEGGMENRSKAAAWLSTSDHVNLPGSVLEMALLATIKGGTDPFIQFDGAELTEDQRPMFESLVVETHALTSFRPLDAIQFASGLKPFGF</sequence>
<dbReference type="PANTHER" id="PTHR30024:SF43">
    <property type="entry name" value="BLL4572 PROTEIN"/>
    <property type="match status" value="1"/>
</dbReference>
<evidence type="ECO:0000256" key="5">
    <source>
        <dbReference type="ARBA" id="ARBA00023136"/>
    </source>
</evidence>
<comment type="subcellular location">
    <subcellularLocation>
        <location evidence="1">Endomembrane system</location>
    </subcellularLocation>
</comment>
<keyword evidence="3" id="KW-1003">Cell membrane</keyword>
<dbReference type="SUPFAM" id="SSF53850">
    <property type="entry name" value="Periplasmic binding protein-like II"/>
    <property type="match status" value="1"/>
</dbReference>
<dbReference type="CDD" id="cd13553">
    <property type="entry name" value="PBP2_NrtA_CpmA_like"/>
    <property type="match status" value="1"/>
</dbReference>
<evidence type="ECO:0000256" key="4">
    <source>
        <dbReference type="ARBA" id="ARBA00022519"/>
    </source>
</evidence>
<dbReference type="PANTHER" id="PTHR30024">
    <property type="entry name" value="ALIPHATIC SULFONATES-BINDING PROTEIN-RELATED"/>
    <property type="match status" value="1"/>
</dbReference>
<keyword evidence="5" id="KW-0472">Membrane</keyword>
<keyword evidence="7" id="KW-1185">Reference proteome</keyword>
<gene>
    <name evidence="6" type="ORF">HKT17_12490</name>
</gene>
<dbReference type="Pfam" id="PF13379">
    <property type="entry name" value="NMT1_2"/>
    <property type="match status" value="1"/>
</dbReference>
<accession>A0ABX6N970</accession>
<dbReference type="Gene3D" id="3.40.190.10">
    <property type="entry name" value="Periplasmic binding protein-like II"/>
    <property type="match status" value="2"/>
</dbReference>
<keyword evidence="4" id="KW-0997">Cell inner membrane</keyword>
<evidence type="ECO:0000256" key="3">
    <source>
        <dbReference type="ARBA" id="ARBA00022475"/>
    </source>
</evidence>
<evidence type="ECO:0000256" key="1">
    <source>
        <dbReference type="ARBA" id="ARBA00004308"/>
    </source>
</evidence>
<name>A0ABX6N970_9BURK</name>
<evidence type="ECO:0000256" key="2">
    <source>
        <dbReference type="ARBA" id="ARBA00022448"/>
    </source>
</evidence>
<evidence type="ECO:0000313" key="6">
    <source>
        <dbReference type="EMBL" id="QJR30455.1"/>
    </source>
</evidence>
<protein>
    <submittedName>
        <fullName evidence="6">ABC transporter substrate-binding protein</fullName>
    </submittedName>
</protein>
<organism evidence="6 7">
    <name type="scientific">Limnobacter profundi</name>
    <dbReference type="NCBI Taxonomy" id="2732163"/>
    <lineage>
        <taxon>Bacteria</taxon>
        <taxon>Pseudomonadati</taxon>
        <taxon>Pseudomonadota</taxon>
        <taxon>Betaproteobacteria</taxon>
        <taxon>Burkholderiales</taxon>
        <taxon>Burkholderiaceae</taxon>
        <taxon>Limnobacter</taxon>
    </lineage>
</organism>
<reference evidence="6 7" key="1">
    <citation type="submission" date="2020-05" db="EMBL/GenBank/DDBJ databases">
        <title>Compete genome of Limnobacter sp. SAORIC-580.</title>
        <authorList>
            <person name="Song J."/>
            <person name="Cho J.-C."/>
        </authorList>
    </citation>
    <scope>NUCLEOTIDE SEQUENCE [LARGE SCALE GENOMIC DNA]</scope>
    <source>
        <strain evidence="6 7">SAORIC-580</strain>
    </source>
</reference>
<dbReference type="Proteomes" id="UP000501130">
    <property type="component" value="Chromosome"/>
</dbReference>
<dbReference type="EMBL" id="CP053084">
    <property type="protein sequence ID" value="QJR30455.1"/>
    <property type="molecule type" value="Genomic_DNA"/>
</dbReference>
<keyword evidence="2" id="KW-0813">Transport</keyword>
<proteinExistence type="predicted"/>
<dbReference type="RefSeq" id="WP_171100477.1">
    <property type="nucleotide sequence ID" value="NZ_CP053084.1"/>
</dbReference>